<dbReference type="InterPro" id="IPR009057">
    <property type="entry name" value="Homeodomain-like_sf"/>
</dbReference>
<evidence type="ECO:0000313" key="1">
    <source>
        <dbReference type="EMBL" id="MBL1221918.1"/>
    </source>
</evidence>
<dbReference type="RefSeq" id="WP_202091955.1">
    <property type="nucleotide sequence ID" value="NZ_JAELVM010000002.1"/>
</dbReference>
<evidence type="ECO:0000313" key="2">
    <source>
        <dbReference type="Proteomes" id="UP000661696"/>
    </source>
</evidence>
<name>A0ABS1QH35_9FLAO</name>
<gene>
    <name evidence="1" type="ORF">JET18_13780</name>
</gene>
<proteinExistence type="predicted"/>
<keyword evidence="2" id="KW-1185">Reference proteome</keyword>
<accession>A0ABS1QH35</accession>
<protein>
    <submittedName>
        <fullName evidence="1">Transposase</fullName>
    </submittedName>
</protein>
<dbReference type="SUPFAM" id="SSF46689">
    <property type="entry name" value="Homeodomain-like"/>
    <property type="match status" value="1"/>
</dbReference>
<dbReference type="EMBL" id="JAELVM010000002">
    <property type="protein sequence ID" value="MBL1221918.1"/>
    <property type="molecule type" value="Genomic_DNA"/>
</dbReference>
<comment type="caution">
    <text evidence="1">The sequence shown here is derived from an EMBL/GenBank/DDBJ whole genome shotgun (WGS) entry which is preliminary data.</text>
</comment>
<organism evidence="1 2">
    <name type="scientific">Chryseobacterium endalhagicum</name>
    <dbReference type="NCBI Taxonomy" id="2797638"/>
    <lineage>
        <taxon>Bacteria</taxon>
        <taxon>Pseudomonadati</taxon>
        <taxon>Bacteroidota</taxon>
        <taxon>Flavobacteriia</taxon>
        <taxon>Flavobacteriales</taxon>
        <taxon>Weeksellaceae</taxon>
        <taxon>Chryseobacterium group</taxon>
        <taxon>Chryseobacterium</taxon>
    </lineage>
</organism>
<dbReference type="Proteomes" id="UP000661696">
    <property type="component" value="Unassembled WGS sequence"/>
</dbReference>
<reference evidence="1 2" key="1">
    <citation type="submission" date="2020-12" db="EMBL/GenBank/DDBJ databases">
        <title>Chryseobacterium endoalhailicus sp. nov., isolated from seed of leguminous plant.</title>
        <authorList>
            <person name="Zhang X."/>
        </authorList>
    </citation>
    <scope>NUCLEOTIDE SEQUENCE [LARGE SCALE GENOMIC DNA]</scope>
    <source>
        <strain evidence="1 2">L7</strain>
    </source>
</reference>
<sequence>MNLKKIHIGSLVKSKVDEHSMPVERIMKFFSCTEEEIGEMYSQESMDTLKLLRWSKLLSFDFFRIYTGHLVLYSPPTRKDKAVKVGNSKIEFRKSIYTEEVKNFVLNKIKTGKLTSGEVVARYRIPKTTLYKWMKKQ</sequence>